<dbReference type="PANTHER" id="PTHR30177">
    <property type="entry name" value="GLYCINE BETAINE/L-PROLINE TRANSPORT SYSTEM PERMEASE PROTEIN PROW"/>
    <property type="match status" value="1"/>
</dbReference>
<comment type="subcellular location">
    <subcellularLocation>
        <location evidence="1 8">Cell membrane</location>
        <topology evidence="1 8">Multi-pass membrane protein</topology>
    </subcellularLocation>
</comment>
<keyword evidence="3 8" id="KW-0812">Transmembrane</keyword>
<feature type="transmembrane region" description="Helical" evidence="8">
    <location>
        <begin position="194"/>
        <end position="218"/>
    </location>
</feature>
<evidence type="ECO:0000256" key="2">
    <source>
        <dbReference type="ARBA" id="ARBA00022448"/>
    </source>
</evidence>
<evidence type="ECO:0000259" key="9">
    <source>
        <dbReference type="PROSITE" id="PS50928"/>
    </source>
</evidence>
<evidence type="ECO:0000256" key="6">
    <source>
        <dbReference type="ARBA" id="ARBA00035642"/>
    </source>
</evidence>
<feature type="domain" description="ABC transmembrane type-1" evidence="9">
    <location>
        <begin position="20"/>
        <end position="215"/>
    </location>
</feature>
<feature type="transmembrane region" description="Helical" evidence="8">
    <location>
        <begin position="55"/>
        <end position="75"/>
    </location>
</feature>
<dbReference type="SUPFAM" id="SSF161098">
    <property type="entry name" value="MetI-like"/>
    <property type="match status" value="1"/>
</dbReference>
<proteinExistence type="inferred from homology"/>
<dbReference type="PROSITE" id="PS50928">
    <property type="entry name" value="ABC_TM1"/>
    <property type="match status" value="1"/>
</dbReference>
<dbReference type="InterPro" id="IPR051204">
    <property type="entry name" value="ABC_transp_perm/SBD"/>
</dbReference>
<dbReference type="InterPro" id="IPR035906">
    <property type="entry name" value="MetI-like_sf"/>
</dbReference>
<dbReference type="GO" id="GO:0031460">
    <property type="term" value="P:glycine betaine transport"/>
    <property type="evidence" value="ECO:0007669"/>
    <property type="project" value="TreeGrafter"/>
</dbReference>
<evidence type="ECO:0000313" key="11">
    <source>
        <dbReference type="Proteomes" id="UP000050863"/>
    </source>
</evidence>
<dbReference type="CDD" id="cd06261">
    <property type="entry name" value="TM_PBP2"/>
    <property type="match status" value="1"/>
</dbReference>
<dbReference type="RefSeq" id="WP_057837840.1">
    <property type="nucleotide sequence ID" value="NZ_LLXZ01000152.1"/>
</dbReference>
<evidence type="ECO:0000256" key="7">
    <source>
        <dbReference type="ARBA" id="ARBA00035652"/>
    </source>
</evidence>
<dbReference type="GO" id="GO:0022857">
    <property type="term" value="F:transmembrane transporter activity"/>
    <property type="evidence" value="ECO:0007669"/>
    <property type="project" value="InterPro"/>
</dbReference>
<evidence type="ECO:0000313" key="10">
    <source>
        <dbReference type="EMBL" id="KRR02713.1"/>
    </source>
</evidence>
<comment type="similarity">
    <text evidence="6">In the C-terminal section; belongs to the OsmX family.</text>
</comment>
<evidence type="ECO:0000256" key="8">
    <source>
        <dbReference type="RuleBase" id="RU363032"/>
    </source>
</evidence>
<gene>
    <name evidence="10" type="ORF">CQ12_06435</name>
</gene>
<comment type="caution">
    <text evidence="10">The sequence shown here is derived from an EMBL/GenBank/DDBJ whole genome shotgun (WGS) entry which is preliminary data.</text>
</comment>
<dbReference type="AlphaFoldDB" id="A0A0R3L427"/>
<reference evidence="10 11" key="1">
    <citation type="submission" date="2014-03" db="EMBL/GenBank/DDBJ databases">
        <title>Bradyrhizobium valentinum sp. nov., isolated from effective nodules of Lupinus mariae-josephae, a lupine endemic of basic-lime soils in Eastern Spain.</title>
        <authorList>
            <person name="Duran D."/>
            <person name="Rey L."/>
            <person name="Navarro A."/>
            <person name="Busquets A."/>
            <person name="Imperial J."/>
            <person name="Ruiz-Argueso T."/>
        </authorList>
    </citation>
    <scope>NUCLEOTIDE SEQUENCE [LARGE SCALE GENOMIC DNA]</scope>
    <source>
        <strain evidence="10 11">PAC68</strain>
    </source>
</reference>
<keyword evidence="2 8" id="KW-0813">Transport</keyword>
<evidence type="ECO:0000256" key="4">
    <source>
        <dbReference type="ARBA" id="ARBA00022989"/>
    </source>
</evidence>
<dbReference type="OrthoDB" id="9801163at2"/>
<dbReference type="Pfam" id="PF00528">
    <property type="entry name" value="BPD_transp_1"/>
    <property type="match status" value="1"/>
</dbReference>
<feature type="transmembrane region" description="Helical" evidence="8">
    <location>
        <begin position="230"/>
        <end position="249"/>
    </location>
</feature>
<keyword evidence="11" id="KW-1185">Reference proteome</keyword>
<comment type="similarity">
    <text evidence="8">Belongs to the binding-protein-dependent transport system permease family.</text>
</comment>
<feature type="transmembrane region" description="Helical" evidence="8">
    <location>
        <begin position="87"/>
        <end position="108"/>
    </location>
</feature>
<dbReference type="SUPFAM" id="SSF53850">
    <property type="entry name" value="Periplasmic binding protein-like II"/>
    <property type="match status" value="1"/>
</dbReference>
<dbReference type="Pfam" id="PF04069">
    <property type="entry name" value="OpuAC"/>
    <property type="match status" value="1"/>
</dbReference>
<keyword evidence="4 8" id="KW-1133">Transmembrane helix</keyword>
<protein>
    <submittedName>
        <fullName evidence="10">ABC transporter permease</fullName>
    </submittedName>
</protein>
<organism evidence="10 11">
    <name type="scientific">Bradyrhizobium jicamae</name>
    <dbReference type="NCBI Taxonomy" id="280332"/>
    <lineage>
        <taxon>Bacteria</taxon>
        <taxon>Pseudomonadati</taxon>
        <taxon>Pseudomonadota</taxon>
        <taxon>Alphaproteobacteria</taxon>
        <taxon>Hyphomicrobiales</taxon>
        <taxon>Nitrobacteraceae</taxon>
        <taxon>Bradyrhizobium</taxon>
    </lineage>
</organism>
<feature type="transmembrane region" description="Helical" evidence="8">
    <location>
        <begin position="20"/>
        <end position="43"/>
    </location>
</feature>
<dbReference type="PANTHER" id="PTHR30177:SF4">
    <property type="entry name" value="OSMOPROTECTANT IMPORT PERMEASE PROTEIN OSMW"/>
    <property type="match status" value="1"/>
</dbReference>
<dbReference type="InterPro" id="IPR007210">
    <property type="entry name" value="ABC_Gly_betaine_transp_sub-bd"/>
</dbReference>
<dbReference type="Gene3D" id="1.10.3720.10">
    <property type="entry name" value="MetI-like"/>
    <property type="match status" value="1"/>
</dbReference>
<name>A0A0R3L427_9BRAD</name>
<dbReference type="Gene3D" id="3.40.190.10">
    <property type="entry name" value="Periplasmic binding protein-like II"/>
    <property type="match status" value="1"/>
</dbReference>
<evidence type="ECO:0000256" key="1">
    <source>
        <dbReference type="ARBA" id="ARBA00004651"/>
    </source>
</evidence>
<dbReference type="Proteomes" id="UP000050863">
    <property type="component" value="Unassembled WGS sequence"/>
</dbReference>
<keyword evidence="5 8" id="KW-0472">Membrane</keyword>
<accession>A0A0R3L427</accession>
<sequence>MNMSADPRLAEAWSHLPDYLGSHVRVSLAALALGLIVSLPLAILSRHRPVLRGALLGLASIVQTVPGLALLALFYPLLLALAALSLSWFGVGFSAFGFLPAVLALALYSMLPVLRNTITGLQGVDAAILEAAQGVGMTPRQSLFTVELPLALPVMMAGIRTAAVWVIGTATLSTPIGQTSLGNYIFAGLQTQNWVFVLFGCVAAAVLALAVDQLLTLIESGLRNRSRLRAILGSTGIAALVVATLAPAMTRPQTSYVIGAKTFTEQYVLSALIGQRLKAAGLSASTREGLGSNVIFEALKANDIDVYVDYSGTLWANQFQRNDIRPRRELLAELKAMLARENITLLGELGFENAYALVMPRKRAEQLGIRTIADLASRSANMTIAGDYEFFSRPEWTALRKAYGLSFRGQRQMQPDFMYAAVASGEVDVIAGYTSDGLIAKYDLITLGDVRHAIPPYDAIVLLSPKRADDDGLQKALAPLLGKIDIATMREANLRAAGNDAASSPDAVAQWLWEKVGKK</sequence>
<comment type="similarity">
    <text evidence="7">In the N-terminal section; belongs to the binding-protein-dependent transport system permease family.</text>
</comment>
<dbReference type="InterPro" id="IPR000515">
    <property type="entry name" value="MetI-like"/>
</dbReference>
<dbReference type="Gene3D" id="3.40.190.120">
    <property type="entry name" value="Osmoprotection protein (prox), domain 2"/>
    <property type="match status" value="1"/>
</dbReference>
<dbReference type="GO" id="GO:0043190">
    <property type="term" value="C:ATP-binding cassette (ABC) transporter complex"/>
    <property type="evidence" value="ECO:0007669"/>
    <property type="project" value="InterPro"/>
</dbReference>
<dbReference type="STRING" id="280332.CQ12_06435"/>
<dbReference type="EMBL" id="LLXZ01000152">
    <property type="protein sequence ID" value="KRR02713.1"/>
    <property type="molecule type" value="Genomic_DNA"/>
</dbReference>
<evidence type="ECO:0000256" key="5">
    <source>
        <dbReference type="ARBA" id="ARBA00023136"/>
    </source>
</evidence>
<evidence type="ECO:0000256" key="3">
    <source>
        <dbReference type="ARBA" id="ARBA00022692"/>
    </source>
</evidence>